<gene>
    <name evidence="7" type="ORF">BOTBODRAFT_84035</name>
</gene>
<evidence type="ECO:0000256" key="6">
    <source>
        <dbReference type="SAM" id="Phobius"/>
    </source>
</evidence>
<dbReference type="InterPro" id="IPR024512">
    <property type="entry name" value="Ser_palmitoyltrfase_ssu-like"/>
</dbReference>
<evidence type="ECO:0000256" key="4">
    <source>
        <dbReference type="ARBA" id="ARBA00022989"/>
    </source>
</evidence>
<name>A0A067M563_BOTB1</name>
<organism evidence="7 8">
    <name type="scientific">Botryobasidium botryosum (strain FD-172 SS1)</name>
    <dbReference type="NCBI Taxonomy" id="930990"/>
    <lineage>
        <taxon>Eukaryota</taxon>
        <taxon>Fungi</taxon>
        <taxon>Dikarya</taxon>
        <taxon>Basidiomycota</taxon>
        <taxon>Agaricomycotina</taxon>
        <taxon>Agaricomycetes</taxon>
        <taxon>Cantharellales</taxon>
        <taxon>Botryobasidiaceae</taxon>
        <taxon>Botryobasidium</taxon>
    </lineage>
</organism>
<evidence type="ECO:0000256" key="1">
    <source>
        <dbReference type="ARBA" id="ARBA00004477"/>
    </source>
</evidence>
<dbReference type="HOGENOM" id="CLU_122021_2_1_1"/>
<accession>A0A067M563</accession>
<feature type="non-terminal residue" evidence="7">
    <location>
        <position position="72"/>
    </location>
</feature>
<keyword evidence="8" id="KW-1185">Reference proteome</keyword>
<feature type="transmembrane region" description="Helical" evidence="6">
    <location>
        <begin position="33"/>
        <end position="54"/>
    </location>
</feature>
<dbReference type="InParanoid" id="A0A067M563"/>
<evidence type="ECO:0000313" key="7">
    <source>
        <dbReference type="EMBL" id="KDQ10709.1"/>
    </source>
</evidence>
<feature type="non-terminal residue" evidence="7">
    <location>
        <position position="1"/>
    </location>
</feature>
<proteinExistence type="predicted"/>
<sequence>PPKASRARTLLWRARIWVEATFALSMLEPWEKLLVVSVFLIVTVLLSAGVYRYMPHHLNFIARRARYYLLGD</sequence>
<reference evidence="8" key="1">
    <citation type="journal article" date="2014" name="Proc. Natl. Acad. Sci. U.S.A.">
        <title>Extensive sampling of basidiomycete genomes demonstrates inadequacy of the white-rot/brown-rot paradigm for wood decay fungi.</title>
        <authorList>
            <person name="Riley R."/>
            <person name="Salamov A.A."/>
            <person name="Brown D.W."/>
            <person name="Nagy L.G."/>
            <person name="Floudas D."/>
            <person name="Held B.W."/>
            <person name="Levasseur A."/>
            <person name="Lombard V."/>
            <person name="Morin E."/>
            <person name="Otillar R."/>
            <person name="Lindquist E.A."/>
            <person name="Sun H."/>
            <person name="LaButti K.M."/>
            <person name="Schmutz J."/>
            <person name="Jabbour D."/>
            <person name="Luo H."/>
            <person name="Baker S.E."/>
            <person name="Pisabarro A.G."/>
            <person name="Walton J.D."/>
            <person name="Blanchette R.A."/>
            <person name="Henrissat B."/>
            <person name="Martin F."/>
            <person name="Cullen D."/>
            <person name="Hibbett D.S."/>
            <person name="Grigoriev I.V."/>
        </authorList>
    </citation>
    <scope>NUCLEOTIDE SEQUENCE [LARGE SCALE GENOMIC DNA]</scope>
    <source>
        <strain evidence="8">FD-172 SS1</strain>
    </source>
</reference>
<dbReference type="Proteomes" id="UP000027195">
    <property type="component" value="Unassembled WGS sequence"/>
</dbReference>
<keyword evidence="4 6" id="KW-1133">Transmembrane helix</keyword>
<dbReference type="GO" id="GO:0005789">
    <property type="term" value="C:endoplasmic reticulum membrane"/>
    <property type="evidence" value="ECO:0007669"/>
    <property type="project" value="UniProtKB-SubCell"/>
</dbReference>
<protein>
    <submittedName>
        <fullName evidence="7">Uncharacterized protein</fullName>
    </submittedName>
</protein>
<dbReference type="Pfam" id="PF11779">
    <property type="entry name" value="SPT_ssu-like"/>
    <property type="match status" value="1"/>
</dbReference>
<dbReference type="AlphaFoldDB" id="A0A067M563"/>
<dbReference type="OrthoDB" id="202672at2759"/>
<keyword evidence="3" id="KW-0256">Endoplasmic reticulum</keyword>
<keyword evidence="2 6" id="KW-0812">Transmembrane</keyword>
<evidence type="ECO:0000256" key="3">
    <source>
        <dbReference type="ARBA" id="ARBA00022824"/>
    </source>
</evidence>
<evidence type="ECO:0000256" key="5">
    <source>
        <dbReference type="ARBA" id="ARBA00023136"/>
    </source>
</evidence>
<evidence type="ECO:0000256" key="2">
    <source>
        <dbReference type="ARBA" id="ARBA00022692"/>
    </source>
</evidence>
<dbReference type="EMBL" id="KL198065">
    <property type="protein sequence ID" value="KDQ10709.1"/>
    <property type="molecule type" value="Genomic_DNA"/>
</dbReference>
<evidence type="ECO:0000313" key="8">
    <source>
        <dbReference type="Proteomes" id="UP000027195"/>
    </source>
</evidence>
<dbReference type="STRING" id="930990.A0A067M563"/>
<comment type="subcellular location">
    <subcellularLocation>
        <location evidence="1">Endoplasmic reticulum membrane</location>
        <topology evidence="1">Multi-pass membrane protein</topology>
    </subcellularLocation>
</comment>
<keyword evidence="5 6" id="KW-0472">Membrane</keyword>